<dbReference type="SUPFAM" id="SSF103088">
    <property type="entry name" value="OmpA-like"/>
    <property type="match status" value="1"/>
</dbReference>
<evidence type="ECO:0000259" key="6">
    <source>
        <dbReference type="PROSITE" id="PS51123"/>
    </source>
</evidence>
<feature type="domain" description="OmpA-like" evidence="6">
    <location>
        <begin position="102"/>
        <end position="219"/>
    </location>
</feature>
<comment type="caution">
    <text evidence="7">The sequence shown here is derived from an EMBL/GenBank/DDBJ whole genome shotgun (WGS) entry which is preliminary data.</text>
</comment>
<evidence type="ECO:0000256" key="3">
    <source>
        <dbReference type="ARBA" id="ARBA00023237"/>
    </source>
</evidence>
<name>A0A348WHI8_9RHOB</name>
<dbReference type="InterPro" id="IPR006665">
    <property type="entry name" value="OmpA-like"/>
</dbReference>
<sequence>MRAKQIITCMAGTSLLLVTACAEPAHLQGNDPNARAKQGALIGGVVGAITGAAASDKKGKGAVIGGAIGAIGGAAIGNALDKQAAELERDLNNDSVTVNNTGDRLIVTMPQDILFAIDSSTVNSGLRGDLLTVARSLQSYPDTTVQVVGHTDNTGSAAHNQALSERRANAVADVLMNGGVSFSRIQTYGRGEDQPLASNLTAEGRAQNRRVEIVILPNA</sequence>
<accession>A0A348WHI8</accession>
<protein>
    <recommendedName>
        <fullName evidence="6">OmpA-like domain-containing protein</fullName>
    </recommendedName>
</protein>
<evidence type="ECO:0000313" key="8">
    <source>
        <dbReference type="Proteomes" id="UP000264719"/>
    </source>
</evidence>
<dbReference type="Gene3D" id="3.30.1330.60">
    <property type="entry name" value="OmpA-like domain"/>
    <property type="match status" value="1"/>
</dbReference>
<proteinExistence type="predicted"/>
<evidence type="ECO:0000313" key="7">
    <source>
        <dbReference type="EMBL" id="HAR54000.1"/>
    </source>
</evidence>
<keyword evidence="3" id="KW-0998">Cell outer membrane</keyword>
<dbReference type="InterPro" id="IPR050330">
    <property type="entry name" value="Bact_OuterMem_StrucFunc"/>
</dbReference>
<evidence type="ECO:0000256" key="4">
    <source>
        <dbReference type="PROSITE-ProRule" id="PRU00473"/>
    </source>
</evidence>
<organism evidence="7 8">
    <name type="scientific">Roseovarius nubinhibens</name>
    <dbReference type="NCBI Taxonomy" id="314263"/>
    <lineage>
        <taxon>Bacteria</taxon>
        <taxon>Pseudomonadati</taxon>
        <taxon>Pseudomonadota</taxon>
        <taxon>Alphaproteobacteria</taxon>
        <taxon>Rhodobacterales</taxon>
        <taxon>Roseobacteraceae</taxon>
        <taxon>Roseovarius</taxon>
    </lineage>
</organism>
<evidence type="ECO:0000256" key="2">
    <source>
        <dbReference type="ARBA" id="ARBA00023136"/>
    </source>
</evidence>
<dbReference type="PRINTS" id="PR01023">
    <property type="entry name" value="NAFLGMOTY"/>
</dbReference>
<dbReference type="InterPro" id="IPR036737">
    <property type="entry name" value="OmpA-like_sf"/>
</dbReference>
<keyword evidence="2 4" id="KW-0472">Membrane</keyword>
<dbReference type="InterPro" id="IPR006664">
    <property type="entry name" value="OMP_bac"/>
</dbReference>
<dbReference type="Pfam" id="PF00691">
    <property type="entry name" value="OmpA"/>
    <property type="match status" value="1"/>
</dbReference>
<dbReference type="InterPro" id="IPR039567">
    <property type="entry name" value="Gly-zipper"/>
</dbReference>
<evidence type="ECO:0000256" key="1">
    <source>
        <dbReference type="ARBA" id="ARBA00004442"/>
    </source>
</evidence>
<dbReference type="PRINTS" id="PR01021">
    <property type="entry name" value="OMPADOMAIN"/>
</dbReference>
<dbReference type="PROSITE" id="PS51257">
    <property type="entry name" value="PROKAR_LIPOPROTEIN"/>
    <property type="match status" value="1"/>
</dbReference>
<dbReference type="Pfam" id="PF13488">
    <property type="entry name" value="Gly-zipper_Omp"/>
    <property type="match status" value="1"/>
</dbReference>
<reference evidence="7 8" key="1">
    <citation type="journal article" date="2018" name="Nat. Biotechnol.">
        <title>A standardized bacterial taxonomy based on genome phylogeny substantially revises the tree of life.</title>
        <authorList>
            <person name="Parks D.H."/>
            <person name="Chuvochina M."/>
            <person name="Waite D.W."/>
            <person name="Rinke C."/>
            <person name="Skarshewski A."/>
            <person name="Chaumeil P.A."/>
            <person name="Hugenholtz P."/>
        </authorList>
    </citation>
    <scope>NUCLEOTIDE SEQUENCE [LARGE SCALE GENOMIC DNA]</scope>
    <source>
        <strain evidence="7">UBA9169</strain>
    </source>
</reference>
<feature type="signal peptide" evidence="5">
    <location>
        <begin position="1"/>
        <end position="22"/>
    </location>
</feature>
<gene>
    <name evidence="7" type="ORF">DCS45_19295</name>
</gene>
<dbReference type="PANTHER" id="PTHR30329">
    <property type="entry name" value="STATOR ELEMENT OF FLAGELLAR MOTOR COMPLEX"/>
    <property type="match status" value="1"/>
</dbReference>
<dbReference type="Proteomes" id="UP000264719">
    <property type="component" value="Unassembled WGS sequence"/>
</dbReference>
<dbReference type="CDD" id="cd07185">
    <property type="entry name" value="OmpA_C-like"/>
    <property type="match status" value="1"/>
</dbReference>
<dbReference type="GO" id="GO:0009279">
    <property type="term" value="C:cell outer membrane"/>
    <property type="evidence" value="ECO:0007669"/>
    <property type="project" value="UniProtKB-SubCell"/>
</dbReference>
<dbReference type="PANTHER" id="PTHR30329:SF21">
    <property type="entry name" value="LIPOPROTEIN YIAD-RELATED"/>
    <property type="match status" value="1"/>
</dbReference>
<keyword evidence="5" id="KW-0732">Signal</keyword>
<dbReference type="PROSITE" id="PS51123">
    <property type="entry name" value="OMPA_2"/>
    <property type="match status" value="1"/>
</dbReference>
<dbReference type="AlphaFoldDB" id="A0A348WHI8"/>
<dbReference type="EMBL" id="DMVW01000184">
    <property type="protein sequence ID" value="HAR54000.1"/>
    <property type="molecule type" value="Genomic_DNA"/>
</dbReference>
<comment type="subcellular location">
    <subcellularLocation>
        <location evidence="1">Cell outer membrane</location>
    </subcellularLocation>
</comment>
<feature type="chain" id="PRO_5016756914" description="OmpA-like domain-containing protein" evidence="5">
    <location>
        <begin position="23"/>
        <end position="219"/>
    </location>
</feature>
<evidence type="ECO:0000256" key="5">
    <source>
        <dbReference type="SAM" id="SignalP"/>
    </source>
</evidence>